<name>A0ABV5YZD6_9ACTN</name>
<evidence type="ECO:0000259" key="1">
    <source>
        <dbReference type="Pfam" id="PF00668"/>
    </source>
</evidence>
<comment type="caution">
    <text evidence="2">The sequence shown here is derived from an EMBL/GenBank/DDBJ whole genome shotgun (WGS) entry which is preliminary data.</text>
</comment>
<dbReference type="InterPro" id="IPR001242">
    <property type="entry name" value="Condensation_dom"/>
</dbReference>
<dbReference type="Gene3D" id="3.30.559.10">
    <property type="entry name" value="Chloramphenicol acetyltransferase-like domain"/>
    <property type="match status" value="1"/>
</dbReference>
<accession>A0ABV5YZD6</accession>
<dbReference type="EMBL" id="JBHLZP010001089">
    <property type="protein sequence ID" value="MFB9840443.1"/>
    <property type="molecule type" value="Genomic_DNA"/>
</dbReference>
<sequence>MAAAVTPPSGLQDVLPLTPMQEGLLFHALSDTGGPDVYTGQLTVDFTGPLDPAALRAAGQALLDRHPQLRVAFRQRKTGQAAAL</sequence>
<dbReference type="Pfam" id="PF00668">
    <property type="entry name" value="Condensation"/>
    <property type="match status" value="1"/>
</dbReference>
<evidence type="ECO:0000313" key="3">
    <source>
        <dbReference type="Proteomes" id="UP001589627"/>
    </source>
</evidence>
<evidence type="ECO:0000313" key="2">
    <source>
        <dbReference type="EMBL" id="MFB9840443.1"/>
    </source>
</evidence>
<gene>
    <name evidence="2" type="ORF">ACFFNX_50695</name>
</gene>
<protein>
    <submittedName>
        <fullName evidence="2">Condensation domain-containing protein</fullName>
    </submittedName>
</protein>
<keyword evidence="3" id="KW-1185">Reference proteome</keyword>
<dbReference type="Proteomes" id="UP001589627">
    <property type="component" value="Unassembled WGS sequence"/>
</dbReference>
<dbReference type="SUPFAM" id="SSF52777">
    <property type="entry name" value="CoA-dependent acyltransferases"/>
    <property type="match status" value="1"/>
</dbReference>
<organism evidence="2 3">
    <name type="scientific">Actinoallomurus acaciae</name>
    <dbReference type="NCBI Taxonomy" id="502577"/>
    <lineage>
        <taxon>Bacteria</taxon>
        <taxon>Bacillati</taxon>
        <taxon>Actinomycetota</taxon>
        <taxon>Actinomycetes</taxon>
        <taxon>Streptosporangiales</taxon>
        <taxon>Thermomonosporaceae</taxon>
        <taxon>Actinoallomurus</taxon>
    </lineage>
</organism>
<feature type="non-terminal residue" evidence="2">
    <location>
        <position position="84"/>
    </location>
</feature>
<feature type="domain" description="Condensation" evidence="1">
    <location>
        <begin position="12"/>
        <end position="79"/>
    </location>
</feature>
<dbReference type="InterPro" id="IPR023213">
    <property type="entry name" value="CAT-like_dom_sf"/>
</dbReference>
<reference evidence="2 3" key="1">
    <citation type="submission" date="2024-09" db="EMBL/GenBank/DDBJ databases">
        <authorList>
            <person name="Sun Q."/>
            <person name="Mori K."/>
        </authorList>
    </citation>
    <scope>NUCLEOTIDE SEQUENCE [LARGE SCALE GENOMIC DNA]</scope>
    <source>
        <strain evidence="2 3">TBRC 0563</strain>
    </source>
</reference>
<proteinExistence type="predicted"/>
<dbReference type="RefSeq" id="WP_378213663.1">
    <property type="nucleotide sequence ID" value="NZ_JBHLZP010001089.1"/>
</dbReference>